<dbReference type="RefSeq" id="WP_114018136.1">
    <property type="nucleotide sequence ID" value="NZ_QOIM01000042.1"/>
</dbReference>
<evidence type="ECO:0000256" key="1">
    <source>
        <dbReference type="SAM" id="Phobius"/>
    </source>
</evidence>
<dbReference type="OrthoDB" id="4223203at2"/>
<dbReference type="AlphaFoldDB" id="A0A367EBF5"/>
<keyword evidence="4" id="KW-1185">Reference proteome</keyword>
<dbReference type="Pfam" id="PF12158">
    <property type="entry name" value="DUF3592"/>
    <property type="match status" value="1"/>
</dbReference>
<sequence>MSDSSAPWILALVFTPIGLLLGGGMYVHIRRTRGLVRSGARAQGVVSGLEPTQMKGPGSESTITVRTYGDMTAYYPVVTWTTAEGRAMETRWNIARPRERTLAVGTRVEVRYDPANPDRWTLPDESSALWWLFVGVGALFALIGLGFFVGLLFM</sequence>
<feature type="transmembrane region" description="Helical" evidence="1">
    <location>
        <begin position="129"/>
        <end position="153"/>
    </location>
</feature>
<evidence type="ECO:0000313" key="3">
    <source>
        <dbReference type="EMBL" id="RCG14570.1"/>
    </source>
</evidence>
<evidence type="ECO:0000259" key="2">
    <source>
        <dbReference type="Pfam" id="PF12158"/>
    </source>
</evidence>
<feature type="transmembrane region" description="Helical" evidence="1">
    <location>
        <begin position="6"/>
        <end position="27"/>
    </location>
</feature>
<organism evidence="3 4">
    <name type="scientific">Streptomyces reniochalinae</name>
    <dbReference type="NCBI Taxonomy" id="2250578"/>
    <lineage>
        <taxon>Bacteria</taxon>
        <taxon>Bacillati</taxon>
        <taxon>Actinomycetota</taxon>
        <taxon>Actinomycetes</taxon>
        <taxon>Kitasatosporales</taxon>
        <taxon>Streptomycetaceae</taxon>
        <taxon>Streptomyces</taxon>
    </lineage>
</organism>
<dbReference type="EMBL" id="QOIM01000042">
    <property type="protein sequence ID" value="RCG14570.1"/>
    <property type="molecule type" value="Genomic_DNA"/>
</dbReference>
<comment type="caution">
    <text evidence="3">The sequence shown here is derived from an EMBL/GenBank/DDBJ whole genome shotgun (WGS) entry which is preliminary data.</text>
</comment>
<protein>
    <submittedName>
        <fullName evidence="3">DUF3592 domain-containing protein</fullName>
    </submittedName>
</protein>
<accession>A0A367EBF5</accession>
<dbReference type="Proteomes" id="UP000253507">
    <property type="component" value="Unassembled WGS sequence"/>
</dbReference>
<dbReference type="InterPro" id="IPR021994">
    <property type="entry name" value="DUF3592"/>
</dbReference>
<evidence type="ECO:0000313" key="4">
    <source>
        <dbReference type="Proteomes" id="UP000253507"/>
    </source>
</evidence>
<name>A0A367EBF5_9ACTN</name>
<gene>
    <name evidence="3" type="ORF">DQ392_25885</name>
</gene>
<feature type="domain" description="DUF3592" evidence="2">
    <location>
        <begin position="63"/>
        <end position="122"/>
    </location>
</feature>
<keyword evidence="1" id="KW-0472">Membrane</keyword>
<keyword evidence="1" id="KW-0812">Transmembrane</keyword>
<keyword evidence="1" id="KW-1133">Transmembrane helix</keyword>
<proteinExistence type="predicted"/>
<reference evidence="3 4" key="1">
    <citation type="submission" date="2018-06" db="EMBL/GenBank/DDBJ databases">
        <title>Streptomyces reniochalinae sp. nov. and Streptomyces diacarnus sp. nov. from marine sponges.</title>
        <authorList>
            <person name="Li L."/>
        </authorList>
    </citation>
    <scope>NUCLEOTIDE SEQUENCE [LARGE SCALE GENOMIC DNA]</scope>
    <source>
        <strain evidence="3 4">LHW50302</strain>
    </source>
</reference>